<dbReference type="Pfam" id="PF13516">
    <property type="entry name" value="LRR_6"/>
    <property type="match status" value="5"/>
</dbReference>
<evidence type="ECO:0000256" key="1">
    <source>
        <dbReference type="ARBA" id="ARBA00022468"/>
    </source>
</evidence>
<gene>
    <name evidence="6" type="ORF">ACHAWO_007013</name>
</gene>
<keyword evidence="2" id="KW-0433">Leucine-rich repeat</keyword>
<feature type="signal peptide" evidence="5">
    <location>
        <begin position="1"/>
        <end position="26"/>
    </location>
</feature>
<dbReference type="PANTHER" id="PTHR24113">
    <property type="entry name" value="RAN GTPASE-ACTIVATING PROTEIN 1"/>
    <property type="match status" value="1"/>
</dbReference>
<evidence type="ECO:0000313" key="6">
    <source>
        <dbReference type="EMBL" id="KAL3774493.1"/>
    </source>
</evidence>
<evidence type="ECO:0000256" key="3">
    <source>
        <dbReference type="ARBA" id="ARBA00022737"/>
    </source>
</evidence>
<feature type="chain" id="PRO_5044848621" evidence="5">
    <location>
        <begin position="27"/>
        <end position="676"/>
    </location>
</feature>
<evidence type="ECO:0000256" key="5">
    <source>
        <dbReference type="SAM" id="SignalP"/>
    </source>
</evidence>
<proteinExistence type="predicted"/>
<sequence length="676" mass="71743">MMNQITAAAVTAALLLVALILPSVTAETASIIRHSHVFHLSPSSIVTSTLSDVSTNIASQAPDAADQGQSSLIEIDASSSRLDDESILSLTDKVLLRLDEPSAANKVRLRLSMNKLTPGGAAKLFERLVQVDNNKHHEGSRSNETSDNTVAEVEAEENVRNASDSNRTVSTSDEASDNTRSSQNAQDGAESEPLQNTDLEEVDLSFNDIGGHGSHSANLELLTSTRRLFEQGLSNSLVPKVLILENCGIGPAFCRSIGRGILNAFETQKQSTHEFRPSILHLGGNEAIGDPGAVSLSAALRLAASTVGDESEDDNQRHVINELDLSSCNIGDVGAESLALALAFNPNCISRLDLSNNIISDVGATAIGRALVEAHRRKFLSEDKSCVLEELTLDNNVKIGDDGAEALAEAVTCGAVRCISLRSCSIKAGGAAAFGNAVLSSARRGGSVMIEIDLSGNTLGIKPMKKKKGFKDKATSHISSLGKTLQKGWRGGLKGAGVSLGLTAESDDDEEVMGGLIEADDEETEQLIAAAARCGAREFVTEVLRKADGDASIKREETNIRVAFRRCNLDDGAVNAIAAAVTELKDSTGANLKIDVSMNDVEPDAVSALMGDEDPKKLNMLKSMAQQHMEALAVLNEAQERMAMAAEAAMARTDTQFGGLMFDEEESGYEEYDNDY</sequence>
<keyword evidence="3" id="KW-0677">Repeat</keyword>
<feature type="region of interest" description="Disordered" evidence="4">
    <location>
        <begin position="132"/>
        <end position="197"/>
    </location>
</feature>
<dbReference type="AlphaFoldDB" id="A0ABD3NF01"/>
<accession>A0ABD3NF01</accession>
<name>A0ABD3NF01_9STRA</name>
<evidence type="ECO:0000313" key="7">
    <source>
        <dbReference type="Proteomes" id="UP001530400"/>
    </source>
</evidence>
<reference evidence="6 7" key="1">
    <citation type="submission" date="2024-10" db="EMBL/GenBank/DDBJ databases">
        <title>Updated reference genomes for cyclostephanoid diatoms.</title>
        <authorList>
            <person name="Roberts W.R."/>
            <person name="Alverson A.J."/>
        </authorList>
    </citation>
    <scope>NUCLEOTIDE SEQUENCE [LARGE SCALE GENOMIC DNA]</scope>
    <source>
        <strain evidence="6 7">AJA010-31</strain>
    </source>
</reference>
<dbReference type="InterPro" id="IPR027038">
    <property type="entry name" value="RanGap"/>
</dbReference>
<evidence type="ECO:0000256" key="4">
    <source>
        <dbReference type="SAM" id="MobiDB-lite"/>
    </source>
</evidence>
<dbReference type="SMART" id="SM00368">
    <property type="entry name" value="LRR_RI"/>
    <property type="match status" value="6"/>
</dbReference>
<dbReference type="PANTHER" id="PTHR24113:SF12">
    <property type="entry name" value="RAN GTPASE-ACTIVATING PROTEIN 1"/>
    <property type="match status" value="1"/>
</dbReference>
<dbReference type="SUPFAM" id="SSF52047">
    <property type="entry name" value="RNI-like"/>
    <property type="match status" value="1"/>
</dbReference>
<comment type="caution">
    <text evidence="6">The sequence shown here is derived from an EMBL/GenBank/DDBJ whole genome shotgun (WGS) entry which is preliminary data.</text>
</comment>
<dbReference type="Proteomes" id="UP001530400">
    <property type="component" value="Unassembled WGS sequence"/>
</dbReference>
<dbReference type="GO" id="GO:0005096">
    <property type="term" value="F:GTPase activator activity"/>
    <property type="evidence" value="ECO:0007669"/>
    <property type="project" value="UniProtKB-KW"/>
</dbReference>
<feature type="compositionally biased region" description="Polar residues" evidence="4">
    <location>
        <begin position="163"/>
        <end position="186"/>
    </location>
</feature>
<organism evidence="6 7">
    <name type="scientific">Cyclotella atomus</name>
    <dbReference type="NCBI Taxonomy" id="382360"/>
    <lineage>
        <taxon>Eukaryota</taxon>
        <taxon>Sar</taxon>
        <taxon>Stramenopiles</taxon>
        <taxon>Ochrophyta</taxon>
        <taxon>Bacillariophyta</taxon>
        <taxon>Coscinodiscophyceae</taxon>
        <taxon>Thalassiosirophycidae</taxon>
        <taxon>Stephanodiscales</taxon>
        <taxon>Stephanodiscaceae</taxon>
        <taxon>Cyclotella</taxon>
    </lineage>
</organism>
<evidence type="ECO:0000256" key="2">
    <source>
        <dbReference type="ARBA" id="ARBA00022614"/>
    </source>
</evidence>
<dbReference type="InterPro" id="IPR032675">
    <property type="entry name" value="LRR_dom_sf"/>
</dbReference>
<protein>
    <submittedName>
        <fullName evidence="6">Uncharacterized protein</fullName>
    </submittedName>
</protein>
<keyword evidence="5" id="KW-0732">Signal</keyword>
<dbReference type="InterPro" id="IPR001611">
    <property type="entry name" value="Leu-rich_rpt"/>
</dbReference>
<dbReference type="EMBL" id="JALLPJ020001191">
    <property type="protein sequence ID" value="KAL3774493.1"/>
    <property type="molecule type" value="Genomic_DNA"/>
</dbReference>
<keyword evidence="1" id="KW-0343">GTPase activation</keyword>
<keyword evidence="7" id="KW-1185">Reference proteome</keyword>
<dbReference type="Gene3D" id="3.80.10.10">
    <property type="entry name" value="Ribonuclease Inhibitor"/>
    <property type="match status" value="3"/>
</dbReference>